<dbReference type="GO" id="GO:0009313">
    <property type="term" value="P:oligosaccharide catabolic process"/>
    <property type="evidence" value="ECO:0007669"/>
    <property type="project" value="TreeGrafter"/>
</dbReference>
<dbReference type="SUPFAM" id="SSF74650">
    <property type="entry name" value="Galactose mutarotase-like"/>
    <property type="match status" value="1"/>
</dbReference>
<dbReference type="PANTHER" id="PTHR46017:SF1">
    <property type="entry name" value="ALPHA-MANNOSIDASE 2C1"/>
    <property type="match status" value="1"/>
</dbReference>
<dbReference type="GO" id="GO:0030246">
    <property type="term" value="F:carbohydrate binding"/>
    <property type="evidence" value="ECO:0007669"/>
    <property type="project" value="InterPro"/>
</dbReference>
<feature type="domain" description="Glycosyl hydrolase family 38 C-terminal" evidence="2">
    <location>
        <begin position="646"/>
        <end position="811"/>
    </location>
</feature>
<dbReference type="InterPro" id="IPR011330">
    <property type="entry name" value="Glyco_hydro/deAcase_b/a-brl"/>
</dbReference>
<evidence type="ECO:0000259" key="1">
    <source>
        <dbReference type="Pfam" id="PF01074"/>
    </source>
</evidence>
<dbReference type="Gene3D" id="2.70.98.30">
    <property type="entry name" value="Golgi alpha-mannosidase II, domain 4"/>
    <property type="match status" value="1"/>
</dbReference>
<gene>
    <name evidence="3" type="ORF">SAMN05216490_0994</name>
</gene>
<dbReference type="PANTHER" id="PTHR46017">
    <property type="entry name" value="ALPHA-MANNOSIDASE 2C1"/>
    <property type="match status" value="1"/>
</dbReference>
<dbReference type="InterPro" id="IPR011682">
    <property type="entry name" value="Glyco_hydro_38_C"/>
</dbReference>
<accession>A0A1H1RGU1</accession>
<keyword evidence="4" id="KW-1185">Reference proteome</keyword>
<dbReference type="Gene3D" id="3.20.110.10">
    <property type="entry name" value="Glycoside hydrolase 38, N terminal domain"/>
    <property type="match status" value="1"/>
</dbReference>
<dbReference type="GO" id="GO:0006013">
    <property type="term" value="P:mannose metabolic process"/>
    <property type="evidence" value="ECO:0007669"/>
    <property type="project" value="InterPro"/>
</dbReference>
<dbReference type="InterPro" id="IPR011013">
    <property type="entry name" value="Gal_mutarotase_sf_dom"/>
</dbReference>
<evidence type="ECO:0000313" key="4">
    <source>
        <dbReference type="Proteomes" id="UP000199679"/>
    </source>
</evidence>
<dbReference type="GO" id="GO:0004559">
    <property type="term" value="F:alpha-mannosidase activity"/>
    <property type="evidence" value="ECO:0007669"/>
    <property type="project" value="InterPro"/>
</dbReference>
<dbReference type="STRING" id="652787.SAMN05216490_0994"/>
<reference evidence="3 4" key="1">
    <citation type="submission" date="2016-10" db="EMBL/GenBank/DDBJ databases">
        <authorList>
            <person name="de Groot N.N."/>
        </authorList>
    </citation>
    <scope>NUCLEOTIDE SEQUENCE [LARGE SCALE GENOMIC DNA]</scope>
    <source>
        <strain evidence="3 4">MP1X4</strain>
    </source>
</reference>
<proteinExistence type="predicted"/>
<dbReference type="InterPro" id="IPR027291">
    <property type="entry name" value="Glyco_hydro_38_N_sf"/>
</dbReference>
<dbReference type="Pfam" id="PF01074">
    <property type="entry name" value="Glyco_hydro_38N"/>
    <property type="match status" value="1"/>
</dbReference>
<name>A0A1H1RGU1_MUCMA</name>
<dbReference type="Pfam" id="PF07748">
    <property type="entry name" value="Glyco_hydro_38C"/>
    <property type="match status" value="1"/>
</dbReference>
<feature type="domain" description="Glycoside hydrolase family 38 N-terminal" evidence="1">
    <location>
        <begin position="148"/>
        <end position="440"/>
    </location>
</feature>
<dbReference type="SUPFAM" id="SSF88713">
    <property type="entry name" value="Glycoside hydrolase/deacetylase"/>
    <property type="match status" value="1"/>
</dbReference>
<dbReference type="Proteomes" id="UP000199679">
    <property type="component" value="Chromosome I"/>
</dbReference>
<dbReference type="AlphaFoldDB" id="A0A1H1RGU1"/>
<dbReference type="RefSeq" id="WP_197684561.1">
    <property type="nucleotide sequence ID" value="NZ_LT629740.1"/>
</dbReference>
<dbReference type="CDD" id="cd10791">
    <property type="entry name" value="GH38N_AMII_like_1"/>
    <property type="match status" value="1"/>
</dbReference>
<protein>
    <submittedName>
        <fullName evidence="3">Alpha-mannosidase</fullName>
    </submittedName>
</protein>
<dbReference type="InterPro" id="IPR000602">
    <property type="entry name" value="Glyco_hydro_38_N"/>
</dbReference>
<dbReference type="EMBL" id="LT629740">
    <property type="protein sequence ID" value="SDS34905.1"/>
    <property type="molecule type" value="Genomic_DNA"/>
</dbReference>
<sequence length="991" mass="110774">MKKIKYIVVMILLFPPGLFCYANAMKIVGNRKSVVPRQLSTNDTIFPGDMVCTVQPFYRYRKDGKPGREVTIDFKNGKLYNNAQIEVRVSDKKEITNLVAQKEGYTHCSVLLPTDIGVDKASKVRVTLRQGNEKLIKTVLIPPMRHWNVYLYNHSHVDIGYTNIQKQVELLHKTNILEGIKLAEETKDFPEGARFRWNPEITWPLERLSKTMPGQWEGVLKAIKDGYLCADASYLNLNTSVCSDEELFHAFSFSRKLQELTGKPIDVFQQMDVPGMSWGLVPVLAQEGVRYIMAWPNPDRSGFAHKDIDQRPFWWVGPDGKSKILFLQPGGYGNSGSFDKGGKTGRPWFGQRNPDKMPTVIRTGSANVNFVSNVTSMEKADYPFDFIVLSWSLWDNSPIDADIPDAVKAWNKEYAYPHIIISGGHEIMEMIEKKYGDKLPVVKGDYTEYWTDGLGSAARYTALNRNAKERLLQAETLWSMLRPGKPAPRNDFDEAWRYISLGSEHTWGSENPSEPYFFNAIWKGKQHYFQEANDRSQEMFDEALAPATGKSEGALGPEDGPAKGGIAVFNNHSWKHGGLVTLSPAESTKGDRVIDEQGNEVLAQRLSTGELVFMASDVPALGSRHYRVVPGRCTLTGDCKVNQTVMENSQVRVEINPRSGDITQLVCLSTGNNLADINVNGGLNAFRWIPANVYHPKADSDIVISQVESGPLVVELNVKSKGEGCRSINRSVRLVAGQPSVEIANTVDKLPLLAKDGIHFGFGFNVPQSKARVDIPWGIMEVEKDQWPQGNRNWIAMQRWLDVSNDKQGVTWCSLDAPVFEYGSMSANISLSFGAKGPWISKLEPSSTIYSWAMNNHWYTNFPLTQDGPVTFRYSILPHGAYDAVAANHFGMEQAQPLAHVATNNDPKVKPFIAIDNEKVYLTIMKSLADGKDIIVRLRSLSDKPENVKLSFPGGAPKSVHICKVEEKAGDEINGNVTVLPYGFVTLRVEL</sequence>
<evidence type="ECO:0000259" key="2">
    <source>
        <dbReference type="Pfam" id="PF07748"/>
    </source>
</evidence>
<organism evidence="3 4">
    <name type="scientific">Mucilaginibacter mallensis</name>
    <dbReference type="NCBI Taxonomy" id="652787"/>
    <lineage>
        <taxon>Bacteria</taxon>
        <taxon>Pseudomonadati</taxon>
        <taxon>Bacteroidota</taxon>
        <taxon>Sphingobacteriia</taxon>
        <taxon>Sphingobacteriales</taxon>
        <taxon>Sphingobacteriaceae</taxon>
        <taxon>Mucilaginibacter</taxon>
    </lineage>
</organism>
<evidence type="ECO:0000313" key="3">
    <source>
        <dbReference type="EMBL" id="SDS34905.1"/>
    </source>
</evidence>